<evidence type="ECO:0000313" key="3">
    <source>
        <dbReference type="Proteomes" id="UP000251960"/>
    </source>
</evidence>
<feature type="region of interest" description="Disordered" evidence="1">
    <location>
        <begin position="20"/>
        <end position="87"/>
    </location>
</feature>
<dbReference type="EMBL" id="NCVQ01000008">
    <property type="protein sequence ID" value="PWZ13659.1"/>
    <property type="molecule type" value="Genomic_DNA"/>
</dbReference>
<dbReference type="AlphaFoldDB" id="A0A3L6DYR9"/>
<feature type="compositionally biased region" description="Low complexity" evidence="1">
    <location>
        <begin position="180"/>
        <end position="189"/>
    </location>
</feature>
<feature type="compositionally biased region" description="Polar residues" evidence="1">
    <location>
        <begin position="149"/>
        <end position="159"/>
    </location>
</feature>
<organism evidence="2 3">
    <name type="scientific">Zea mays</name>
    <name type="common">Maize</name>
    <dbReference type="NCBI Taxonomy" id="4577"/>
    <lineage>
        <taxon>Eukaryota</taxon>
        <taxon>Viridiplantae</taxon>
        <taxon>Streptophyta</taxon>
        <taxon>Embryophyta</taxon>
        <taxon>Tracheophyta</taxon>
        <taxon>Spermatophyta</taxon>
        <taxon>Magnoliopsida</taxon>
        <taxon>Liliopsida</taxon>
        <taxon>Poales</taxon>
        <taxon>Poaceae</taxon>
        <taxon>PACMAD clade</taxon>
        <taxon>Panicoideae</taxon>
        <taxon>Andropogonodae</taxon>
        <taxon>Andropogoneae</taxon>
        <taxon>Tripsacinae</taxon>
        <taxon>Zea</taxon>
    </lineage>
</organism>
<dbReference type="OrthoDB" id="683848at2759"/>
<feature type="compositionally biased region" description="Polar residues" evidence="1">
    <location>
        <begin position="240"/>
        <end position="249"/>
    </location>
</feature>
<evidence type="ECO:0000256" key="1">
    <source>
        <dbReference type="SAM" id="MobiDB-lite"/>
    </source>
</evidence>
<dbReference type="Gene3D" id="1.20.5.340">
    <property type="match status" value="1"/>
</dbReference>
<feature type="region of interest" description="Disordered" evidence="1">
    <location>
        <begin position="233"/>
        <end position="253"/>
    </location>
</feature>
<dbReference type="ExpressionAtlas" id="A0A3L6DYR9">
    <property type="expression patterns" value="baseline and differential"/>
</dbReference>
<sequence>MAASLSSALSSMEVMLDALMQRGIGKPEEASSKPKEEEPPPALPSRPTGRGRLPALHRPGGTAAAPWIHRPSPVPQPTQEDDEEKCLVGRELERRAAKAEEEVKQKDEEMRQKEQLIATLQRQVQHYESRLSECEVRMKSVERQITSLQMAHSHSQTAGVSVRRDGSTRHIQGSSRGGLPPSSQPSSVRRQQRGSEPAAADESERTTLAEPVVNQLAREFQTGREAFEHNARAVAEASRLPTSSSTPGSARSVEELKTLKSQFATWKKEYEARLKKTKAELKRLVHAEKRNGAGDRHAHQRRCGWWRIKAPKCCRAPKCCSSFKLPSPKSCCCCFRR</sequence>
<comment type="caution">
    <text evidence="2">The sequence shown here is derived from an EMBL/GenBank/DDBJ whole genome shotgun (WGS) entry which is preliminary data.</text>
</comment>
<reference evidence="2 3" key="1">
    <citation type="journal article" date="2018" name="Nat. Genet.">
        <title>Extensive intraspecific gene order and gene structural variations between Mo17 and other maize genomes.</title>
        <authorList>
            <person name="Sun S."/>
            <person name="Zhou Y."/>
            <person name="Chen J."/>
            <person name="Shi J."/>
            <person name="Zhao H."/>
            <person name="Zhao H."/>
            <person name="Song W."/>
            <person name="Zhang M."/>
            <person name="Cui Y."/>
            <person name="Dong X."/>
            <person name="Liu H."/>
            <person name="Ma X."/>
            <person name="Jiao Y."/>
            <person name="Wang B."/>
            <person name="Wei X."/>
            <person name="Stein J.C."/>
            <person name="Glaubitz J.C."/>
            <person name="Lu F."/>
            <person name="Yu G."/>
            <person name="Liang C."/>
            <person name="Fengler K."/>
            <person name="Li B."/>
            <person name="Rafalski A."/>
            <person name="Schnable P.S."/>
            <person name="Ware D.H."/>
            <person name="Buckler E.S."/>
            <person name="Lai J."/>
        </authorList>
    </citation>
    <scope>NUCLEOTIDE SEQUENCE [LARGE SCALE GENOMIC DNA]</scope>
    <source>
        <strain evidence="3">cv. Missouri 17</strain>
        <tissue evidence="2">Seedling</tissue>
    </source>
</reference>
<dbReference type="OMA" id="APKCCRA"/>
<name>A0A3L6DYR9_MAIZE</name>
<gene>
    <name evidence="2" type="primary">VIII-2_0</name>
    <name evidence="2" type="ORF">Zm00014a_030961</name>
</gene>
<feature type="compositionally biased region" description="Basic and acidic residues" evidence="1">
    <location>
        <begin position="25"/>
        <end position="38"/>
    </location>
</feature>
<dbReference type="Proteomes" id="UP000251960">
    <property type="component" value="Chromosome 7"/>
</dbReference>
<feature type="region of interest" description="Disordered" evidence="1">
    <location>
        <begin position="149"/>
        <end position="212"/>
    </location>
</feature>
<proteinExistence type="predicted"/>
<evidence type="ECO:0000313" key="2">
    <source>
        <dbReference type="EMBL" id="PWZ13659.1"/>
    </source>
</evidence>
<protein>
    <submittedName>
        <fullName evidence="2">Myosin-2</fullName>
    </submittedName>
</protein>
<accession>A0A3L6DYR9</accession>
<dbReference type="SMR" id="A0A3L6DYR9"/>
<dbReference type="KEGG" id="zma:100191366"/>